<dbReference type="Proteomes" id="UP000805704">
    <property type="component" value="Chromosome 20"/>
</dbReference>
<evidence type="ECO:0000313" key="2">
    <source>
        <dbReference type="Proteomes" id="UP000805704"/>
    </source>
</evidence>
<organism evidence="1 2">
    <name type="scientific">Nibea albiflora</name>
    <name type="common">Yellow drum</name>
    <name type="synonym">Corvina albiflora</name>
    <dbReference type="NCBI Taxonomy" id="240163"/>
    <lineage>
        <taxon>Eukaryota</taxon>
        <taxon>Metazoa</taxon>
        <taxon>Chordata</taxon>
        <taxon>Craniata</taxon>
        <taxon>Vertebrata</taxon>
        <taxon>Euteleostomi</taxon>
        <taxon>Actinopterygii</taxon>
        <taxon>Neopterygii</taxon>
        <taxon>Teleostei</taxon>
        <taxon>Neoteleostei</taxon>
        <taxon>Acanthomorphata</taxon>
        <taxon>Eupercaria</taxon>
        <taxon>Sciaenidae</taxon>
        <taxon>Nibea</taxon>
    </lineage>
</organism>
<proteinExistence type="predicted"/>
<comment type="caution">
    <text evidence="1">The sequence shown here is derived from an EMBL/GenBank/DDBJ whole genome shotgun (WGS) entry which is preliminary data.</text>
</comment>
<feature type="non-terminal residue" evidence="1">
    <location>
        <position position="34"/>
    </location>
</feature>
<reference evidence="1" key="1">
    <citation type="submission" date="2020-04" db="EMBL/GenBank/DDBJ databases">
        <title>A chromosome-scale assembly and high-density genetic map of the yellow drum (Nibea albiflora) genome.</title>
        <authorList>
            <person name="Xu D."/>
            <person name="Zhang W."/>
            <person name="Chen R."/>
            <person name="Tan P."/>
            <person name="Wang L."/>
            <person name="Song H."/>
            <person name="Tian L."/>
            <person name="Zhu Q."/>
            <person name="Wang B."/>
        </authorList>
    </citation>
    <scope>NUCLEOTIDE SEQUENCE</scope>
    <source>
        <strain evidence="1">ZJHYS-2018</strain>
    </source>
</reference>
<protein>
    <submittedName>
        <fullName evidence="1">Uncharacterized protein</fullName>
    </submittedName>
</protein>
<keyword evidence="2" id="KW-1185">Reference proteome</keyword>
<accession>A0ACB7EXH9</accession>
<dbReference type="EMBL" id="CM024808">
    <property type="protein sequence ID" value="KAG8006938.1"/>
    <property type="molecule type" value="Genomic_DNA"/>
</dbReference>
<gene>
    <name evidence="1" type="ORF">GBF38_023012</name>
</gene>
<name>A0ACB7EXH9_NIBAL</name>
<evidence type="ECO:0000313" key="1">
    <source>
        <dbReference type="EMBL" id="KAG8006938.1"/>
    </source>
</evidence>
<sequence length="34" mass="3795">MLDDHRNSKSKWGNSSSISDMCSKILSVALQVEK</sequence>